<dbReference type="Gene3D" id="3.40.720.10">
    <property type="entry name" value="Alkaline Phosphatase, subunit A"/>
    <property type="match status" value="1"/>
</dbReference>
<name>A0A9P0TNR8_PIEBR</name>
<protein>
    <submittedName>
        <fullName evidence="2">Uncharacterized protein</fullName>
    </submittedName>
</protein>
<organism evidence="2 3">
    <name type="scientific">Pieris brassicae</name>
    <name type="common">White butterfly</name>
    <name type="synonym">Large white butterfly</name>
    <dbReference type="NCBI Taxonomy" id="7116"/>
    <lineage>
        <taxon>Eukaryota</taxon>
        <taxon>Metazoa</taxon>
        <taxon>Ecdysozoa</taxon>
        <taxon>Arthropoda</taxon>
        <taxon>Hexapoda</taxon>
        <taxon>Insecta</taxon>
        <taxon>Pterygota</taxon>
        <taxon>Neoptera</taxon>
        <taxon>Endopterygota</taxon>
        <taxon>Lepidoptera</taxon>
        <taxon>Glossata</taxon>
        <taxon>Ditrysia</taxon>
        <taxon>Papilionoidea</taxon>
        <taxon>Pieridae</taxon>
        <taxon>Pierinae</taxon>
        <taxon>Pieris</taxon>
    </lineage>
</organism>
<accession>A0A9P0TNR8</accession>
<keyword evidence="1" id="KW-1133">Transmembrane helix</keyword>
<evidence type="ECO:0000313" key="2">
    <source>
        <dbReference type="EMBL" id="CAH4032172.1"/>
    </source>
</evidence>
<keyword evidence="3" id="KW-1185">Reference proteome</keyword>
<keyword evidence="1" id="KW-0472">Membrane</keyword>
<dbReference type="InterPro" id="IPR017850">
    <property type="entry name" value="Alkaline_phosphatase_core_sf"/>
</dbReference>
<dbReference type="SUPFAM" id="SSF53649">
    <property type="entry name" value="Alkaline phosphatase-like"/>
    <property type="match status" value="1"/>
</dbReference>
<feature type="transmembrane region" description="Helical" evidence="1">
    <location>
        <begin position="7"/>
        <end position="26"/>
    </location>
</feature>
<evidence type="ECO:0000313" key="3">
    <source>
        <dbReference type="Proteomes" id="UP001152562"/>
    </source>
</evidence>
<gene>
    <name evidence="2" type="ORF">PIBRA_LOCUS8592</name>
</gene>
<evidence type="ECO:0000256" key="1">
    <source>
        <dbReference type="SAM" id="Phobius"/>
    </source>
</evidence>
<reference evidence="2" key="1">
    <citation type="submission" date="2022-05" db="EMBL/GenBank/DDBJ databases">
        <authorList>
            <person name="Okamura Y."/>
        </authorList>
    </citation>
    <scope>NUCLEOTIDE SEQUENCE</scope>
</reference>
<dbReference type="GO" id="GO:0005615">
    <property type="term" value="C:extracellular space"/>
    <property type="evidence" value="ECO:0007669"/>
    <property type="project" value="TreeGrafter"/>
</dbReference>
<dbReference type="FunFam" id="3.40.720.10:FF:000017">
    <property type="entry name" value="Predicted protein"/>
    <property type="match status" value="1"/>
</dbReference>
<dbReference type="CDD" id="cd16021">
    <property type="entry name" value="ALP_like"/>
    <property type="match status" value="1"/>
</dbReference>
<dbReference type="PANTHER" id="PTHR10974:SF9">
    <property type="entry name" value="DUF229 DOMAIN CONTAINING PROTEIN-RELATED"/>
    <property type="match status" value="1"/>
</dbReference>
<sequence>MRQLKTSLWVVTVGSILITLIIYHLYKAPYSTSVLPHHTTTKFNKDLHQVADKQQPVPMNHMPLDELYKFENESDYSMEEDNTNPHMLWTPGCKIPLMMVSYKKRERKVKPDVCGKRLVFLTRIDSSNIRVLIKDDFLKKNTSYKNHECCLRFYMKGDDEIEDSDEYSSCNKCENGDTFMLQSDFVNVQCFGYDSQNESHVIYDDVYAFCKKKKSQKKRKCETRFNILMIGMDSMSLPRFAQTMTETLNFMKSNFWLSYRGYHKVDDNTFPNLMAILTGLKFQIFSDKCLGQMDPCNDLLLWTTFNSLGYVTAYGEDYVSLPDTFSKNYTLTIKPTDHYMKPLFKMAEKTKNCDGTPYLCSGKVTSGQQLLDYAYDFAMTYRDDPFFGLFWMNSFSHNPSNHPEDVDKIYENFLNRLFYTGVLKNTFVIFFSDHGVRFGKDRLNVEGYYDDRMPLLFILPPTLFKSRYPEKYKSMIVNQFRLVTPYDVYKTMFDIYKLSDCRPKTTTEYVTKKFNNHESLFNIVPGNRTCQDVLIEEKWCSCHKLYPLAEHDPNGLKVVHFVMDHIQNKTDTIVTKPCTSCMKTSLESVERIHFYYDDEKVNVYYVISIKMTPGEMVYEAKVLRRGLEMELVGSINIISGYKGLGSCTVSNNYKDRIFCVCHNDC</sequence>
<dbReference type="Pfam" id="PF02995">
    <property type="entry name" value="DUF229"/>
    <property type="match status" value="1"/>
</dbReference>
<dbReference type="PANTHER" id="PTHR10974">
    <property type="entry name" value="FI08016P-RELATED"/>
    <property type="match status" value="1"/>
</dbReference>
<dbReference type="AlphaFoldDB" id="A0A9P0TNR8"/>
<dbReference type="EMBL" id="CALOZG010000027">
    <property type="protein sequence ID" value="CAH4032172.1"/>
    <property type="molecule type" value="Genomic_DNA"/>
</dbReference>
<dbReference type="InterPro" id="IPR004245">
    <property type="entry name" value="DUF229"/>
</dbReference>
<comment type="caution">
    <text evidence="2">The sequence shown here is derived from an EMBL/GenBank/DDBJ whole genome shotgun (WGS) entry which is preliminary data.</text>
</comment>
<keyword evidence="1" id="KW-0812">Transmembrane</keyword>
<proteinExistence type="predicted"/>
<dbReference type="Proteomes" id="UP001152562">
    <property type="component" value="Unassembled WGS sequence"/>
</dbReference>